<protein>
    <submittedName>
        <fullName evidence="6">S49 family peptidase</fullName>
    </submittedName>
</protein>
<proteinExistence type="inferred from homology"/>
<dbReference type="PANTHER" id="PTHR42987">
    <property type="entry name" value="PEPTIDASE S49"/>
    <property type="match status" value="1"/>
</dbReference>
<dbReference type="InterPro" id="IPR029045">
    <property type="entry name" value="ClpP/crotonase-like_dom_sf"/>
</dbReference>
<dbReference type="CDD" id="cd07023">
    <property type="entry name" value="S49_Sppa_N_C"/>
    <property type="match status" value="1"/>
</dbReference>
<sequence length="278" mass="29836">MLDRLRALLPGWFGSKAVTLPVVRISGAIGINAPLRPGVSLASVAGPLERAFAIKTAPAVAILINSPGGSPVQSHLIHRRIRALSQEKGKPVLAFVEDVAASGGYMIAVAADEIYADPSSVVGSIGVVSQGFGFVGLIDRLGIERRVHTAGTRKAILDPFRPEQPDDVAHLKTLQADIHEDFRALVRERRGAILSDDPDLFSGLFWTGRTGLSLGLVDGLSDLRTLARERFGDAVRLRVISGERGFPWRRARGLGIEAAVGETLGVLEERALWSRYGL</sequence>
<keyword evidence="4" id="KW-0720">Serine protease</keyword>
<evidence type="ECO:0000313" key="6">
    <source>
        <dbReference type="EMBL" id="MQT12170.1"/>
    </source>
</evidence>
<evidence type="ECO:0000259" key="5">
    <source>
        <dbReference type="Pfam" id="PF01343"/>
    </source>
</evidence>
<comment type="similarity">
    <text evidence="1">Belongs to the peptidase S49 family.</text>
</comment>
<keyword evidence="2" id="KW-0645">Protease</keyword>
<evidence type="ECO:0000256" key="1">
    <source>
        <dbReference type="ARBA" id="ARBA00008683"/>
    </source>
</evidence>
<dbReference type="AlphaFoldDB" id="A0A6A7XZD5"/>
<keyword evidence="3" id="KW-0378">Hydrolase</keyword>
<dbReference type="InterPro" id="IPR002142">
    <property type="entry name" value="Peptidase_S49"/>
</dbReference>
<dbReference type="InterPro" id="IPR047272">
    <property type="entry name" value="S49_SppA_C"/>
</dbReference>
<keyword evidence="7" id="KW-1185">Reference proteome</keyword>
<evidence type="ECO:0000256" key="3">
    <source>
        <dbReference type="ARBA" id="ARBA00022801"/>
    </source>
</evidence>
<dbReference type="Gene3D" id="3.90.226.10">
    <property type="entry name" value="2-enoyl-CoA Hydratase, Chain A, domain 1"/>
    <property type="match status" value="1"/>
</dbReference>
<dbReference type="GO" id="GO:0008236">
    <property type="term" value="F:serine-type peptidase activity"/>
    <property type="evidence" value="ECO:0007669"/>
    <property type="project" value="UniProtKB-KW"/>
</dbReference>
<dbReference type="Pfam" id="PF01343">
    <property type="entry name" value="Peptidase_S49"/>
    <property type="match status" value="1"/>
</dbReference>
<evidence type="ECO:0000256" key="4">
    <source>
        <dbReference type="ARBA" id="ARBA00022825"/>
    </source>
</evidence>
<reference evidence="6 7" key="1">
    <citation type="submission" date="2019-09" db="EMBL/GenBank/DDBJ databases">
        <title>Segnochrobactrum spirostomi gen. nov., sp. nov., isolated from the ciliate Spirostomum cf. yagiui and description of a novel family, Segnochrobactraceae fam. nov. within the order Rhizobiales of the class Alphaproteobacteria.</title>
        <authorList>
            <person name="Akter S."/>
            <person name="Shazib S.U.A."/>
            <person name="Shin M.K."/>
        </authorList>
    </citation>
    <scope>NUCLEOTIDE SEQUENCE [LARGE SCALE GENOMIC DNA]</scope>
    <source>
        <strain evidence="6 7">Sp-1</strain>
    </source>
</reference>
<dbReference type="Gene3D" id="6.20.330.10">
    <property type="match status" value="1"/>
</dbReference>
<evidence type="ECO:0000256" key="2">
    <source>
        <dbReference type="ARBA" id="ARBA00022670"/>
    </source>
</evidence>
<dbReference type="SUPFAM" id="SSF52096">
    <property type="entry name" value="ClpP/crotonase"/>
    <property type="match status" value="1"/>
</dbReference>
<feature type="domain" description="Peptidase S49" evidence="5">
    <location>
        <begin position="86"/>
        <end position="227"/>
    </location>
</feature>
<gene>
    <name evidence="6" type="ORF">F0357_05720</name>
</gene>
<dbReference type="Proteomes" id="UP000332515">
    <property type="component" value="Unassembled WGS sequence"/>
</dbReference>
<dbReference type="EMBL" id="VWNA01000001">
    <property type="protein sequence ID" value="MQT12170.1"/>
    <property type="molecule type" value="Genomic_DNA"/>
</dbReference>
<organism evidence="6 7">
    <name type="scientific">Segnochrobactrum spirostomi</name>
    <dbReference type="NCBI Taxonomy" id="2608987"/>
    <lineage>
        <taxon>Bacteria</taxon>
        <taxon>Pseudomonadati</taxon>
        <taxon>Pseudomonadota</taxon>
        <taxon>Alphaproteobacteria</taxon>
        <taxon>Hyphomicrobiales</taxon>
        <taxon>Segnochrobactraceae</taxon>
        <taxon>Segnochrobactrum</taxon>
    </lineage>
</organism>
<comment type="caution">
    <text evidence="6">The sequence shown here is derived from an EMBL/GenBank/DDBJ whole genome shotgun (WGS) entry which is preliminary data.</text>
</comment>
<dbReference type="GO" id="GO:0006508">
    <property type="term" value="P:proteolysis"/>
    <property type="evidence" value="ECO:0007669"/>
    <property type="project" value="UniProtKB-KW"/>
</dbReference>
<name>A0A6A7XZD5_9HYPH</name>
<dbReference type="RefSeq" id="WP_153479476.1">
    <property type="nucleotide sequence ID" value="NZ_VWNA01000001.1"/>
</dbReference>
<accession>A0A6A7XZD5</accession>
<dbReference type="PANTHER" id="PTHR42987:SF8">
    <property type="entry name" value="PROTEINASE"/>
    <property type="match status" value="1"/>
</dbReference>
<evidence type="ECO:0000313" key="7">
    <source>
        <dbReference type="Proteomes" id="UP000332515"/>
    </source>
</evidence>